<feature type="compositionally biased region" description="Polar residues" evidence="1">
    <location>
        <begin position="46"/>
        <end position="57"/>
    </location>
</feature>
<proteinExistence type="predicted"/>
<keyword evidence="4" id="KW-1185">Reference proteome</keyword>
<dbReference type="EMBL" id="CP091430">
    <property type="protein sequence ID" value="UVI28008.1"/>
    <property type="molecule type" value="Genomic_DNA"/>
</dbReference>
<gene>
    <name evidence="3" type="ORF">L1F29_21440</name>
</gene>
<name>A0ABY5S5I9_9BACL</name>
<feature type="region of interest" description="Disordered" evidence="1">
    <location>
        <begin position="32"/>
        <end position="57"/>
    </location>
</feature>
<evidence type="ECO:0000256" key="1">
    <source>
        <dbReference type="SAM" id="MobiDB-lite"/>
    </source>
</evidence>
<evidence type="ECO:0000256" key="2">
    <source>
        <dbReference type="SAM" id="Phobius"/>
    </source>
</evidence>
<keyword evidence="2" id="KW-1133">Transmembrane helix</keyword>
<accession>A0ABY5S5I9</accession>
<dbReference type="Proteomes" id="UP001057877">
    <property type="component" value="Chromosome"/>
</dbReference>
<keyword evidence="2" id="KW-0472">Membrane</keyword>
<reference evidence="3" key="1">
    <citation type="submission" date="2022-01" db="EMBL/GenBank/DDBJ databases">
        <title>Paenibacillus spongiae sp. nov., isolated from marine sponge.</title>
        <authorList>
            <person name="Li Z."/>
            <person name="Zhang M."/>
        </authorList>
    </citation>
    <scope>NUCLEOTIDE SEQUENCE</scope>
    <source>
        <strain evidence="3">PHS-Z3</strain>
    </source>
</reference>
<keyword evidence="2" id="KW-0812">Transmembrane</keyword>
<evidence type="ECO:0000313" key="3">
    <source>
        <dbReference type="EMBL" id="UVI28008.1"/>
    </source>
</evidence>
<feature type="transmembrane region" description="Helical" evidence="2">
    <location>
        <begin position="6"/>
        <end position="24"/>
    </location>
</feature>
<sequence length="57" mass="6376">MSYLLPATTMILVALGSLCLFMAMDHDRKNQEIRRRRTAGRPVLVSSVQSPAQTQES</sequence>
<dbReference type="RefSeq" id="WP_258384096.1">
    <property type="nucleotide sequence ID" value="NZ_CP091430.1"/>
</dbReference>
<protein>
    <submittedName>
        <fullName evidence="3">Uncharacterized protein</fullName>
    </submittedName>
</protein>
<organism evidence="3 4">
    <name type="scientific">Paenibacillus spongiae</name>
    <dbReference type="NCBI Taxonomy" id="2909671"/>
    <lineage>
        <taxon>Bacteria</taxon>
        <taxon>Bacillati</taxon>
        <taxon>Bacillota</taxon>
        <taxon>Bacilli</taxon>
        <taxon>Bacillales</taxon>
        <taxon>Paenibacillaceae</taxon>
        <taxon>Paenibacillus</taxon>
    </lineage>
</organism>
<evidence type="ECO:0000313" key="4">
    <source>
        <dbReference type="Proteomes" id="UP001057877"/>
    </source>
</evidence>